<evidence type="ECO:0000256" key="1">
    <source>
        <dbReference type="SAM" id="MobiDB-lite"/>
    </source>
</evidence>
<dbReference type="Proteomes" id="UP000199561">
    <property type="component" value="Unassembled WGS sequence"/>
</dbReference>
<feature type="compositionally biased region" description="Basic and acidic residues" evidence="1">
    <location>
        <begin position="34"/>
        <end position="46"/>
    </location>
</feature>
<dbReference type="STRING" id="52442.SAMN05421880_101154"/>
<evidence type="ECO:0000313" key="4">
    <source>
        <dbReference type="Proteomes" id="UP000199561"/>
    </source>
</evidence>
<dbReference type="RefSeq" id="WP_090665743.1">
    <property type="nucleotide sequence ID" value="NZ_FOUF01000001.1"/>
</dbReference>
<dbReference type="InterPro" id="IPR002477">
    <property type="entry name" value="Peptidoglycan-bd-like"/>
</dbReference>
<dbReference type="PROSITE" id="PS51257">
    <property type="entry name" value="PROKAR_LIPOPROTEIN"/>
    <property type="match status" value="1"/>
</dbReference>
<gene>
    <name evidence="3" type="ORF">SAMN05421880_101154</name>
</gene>
<accession>A0A1I4L3S1</accession>
<feature type="transmembrane region" description="Helical" evidence="2">
    <location>
        <begin position="12"/>
        <end position="30"/>
    </location>
</feature>
<dbReference type="InterPro" id="IPR036365">
    <property type="entry name" value="PGBD-like_sf"/>
</dbReference>
<feature type="region of interest" description="Disordered" evidence="1">
    <location>
        <begin position="34"/>
        <end position="70"/>
    </location>
</feature>
<name>A0A1I4L3S1_9PROT</name>
<dbReference type="SUPFAM" id="SSF47090">
    <property type="entry name" value="PGBD-like"/>
    <property type="match status" value="1"/>
</dbReference>
<keyword evidence="2" id="KW-0472">Membrane</keyword>
<organism evidence="3 4">
    <name type="scientific">Nitrosomonas nitrosa</name>
    <dbReference type="NCBI Taxonomy" id="52442"/>
    <lineage>
        <taxon>Bacteria</taxon>
        <taxon>Pseudomonadati</taxon>
        <taxon>Pseudomonadota</taxon>
        <taxon>Betaproteobacteria</taxon>
        <taxon>Nitrosomonadales</taxon>
        <taxon>Nitrosomonadaceae</taxon>
        <taxon>Nitrosomonas</taxon>
    </lineage>
</organism>
<keyword evidence="2" id="KW-1133">Transmembrane helix</keyword>
<dbReference type="EMBL" id="FOUF01000001">
    <property type="protein sequence ID" value="SFL85453.1"/>
    <property type="molecule type" value="Genomic_DNA"/>
</dbReference>
<dbReference type="Gene3D" id="1.10.101.10">
    <property type="entry name" value="PGBD-like superfamily/PGBD"/>
    <property type="match status" value="1"/>
</dbReference>
<keyword evidence="4" id="KW-1185">Reference proteome</keyword>
<dbReference type="Pfam" id="PF01471">
    <property type="entry name" value="PG_binding_1"/>
    <property type="match status" value="1"/>
</dbReference>
<reference evidence="3 4" key="1">
    <citation type="submission" date="2016-10" db="EMBL/GenBank/DDBJ databases">
        <authorList>
            <person name="de Groot N.N."/>
        </authorList>
    </citation>
    <scope>NUCLEOTIDE SEQUENCE [LARGE SCALE GENOMIC DNA]</scope>
    <source>
        <strain evidence="3 4">Nm146</strain>
    </source>
</reference>
<evidence type="ECO:0000256" key="2">
    <source>
        <dbReference type="SAM" id="Phobius"/>
    </source>
</evidence>
<protein>
    <submittedName>
        <fullName evidence="3">Putative peptidoglycan binding domain-containing protein</fullName>
    </submittedName>
</protein>
<sequence length="203" mass="21572">MKTTAANQLAPSFYLLLVISLLVTIGLVGCGKKEEAADAQNKEKAVAETTESEELMTEPELITESPTQAPSESITEEIGEQTQEAIASLEQTTDTLLNDAAENIAEAEDALSEFMADSPSAAIAAEDETQIAEQEDLSEVVKPTPDLIRKVQQALANAGFDPGAADGISGPRTMSALKSFQKQNNLAEGQLTKETLQMLGVPY</sequence>
<keyword evidence="2" id="KW-0812">Transmembrane</keyword>
<proteinExistence type="predicted"/>
<evidence type="ECO:0000313" key="3">
    <source>
        <dbReference type="EMBL" id="SFL85453.1"/>
    </source>
</evidence>
<dbReference type="AlphaFoldDB" id="A0A1I4L3S1"/>
<dbReference type="InterPro" id="IPR036366">
    <property type="entry name" value="PGBDSf"/>
</dbReference>